<evidence type="ECO:0000313" key="1">
    <source>
        <dbReference type="EMBL" id="KAJ3215716.1"/>
    </source>
</evidence>
<dbReference type="Proteomes" id="UP001211065">
    <property type="component" value="Unassembled WGS sequence"/>
</dbReference>
<keyword evidence="2" id="KW-1185">Reference proteome</keyword>
<proteinExistence type="predicted"/>
<comment type="caution">
    <text evidence="1">The sequence shown here is derived from an EMBL/GenBank/DDBJ whole genome shotgun (WGS) entry which is preliminary data.</text>
</comment>
<sequence>MLFQSVDQNEWNEAKNSYKKAIETIANKKKTAEGTFRPALLKNVESNSEDLIASSFTESLKLLTEGNCLGALKTFSKNLKVIFNLLVY</sequence>
<accession>A0AAD5U2P9</accession>
<name>A0AAD5U2P9_9FUNG</name>
<organism evidence="1 2">
    <name type="scientific">Clydaea vesicula</name>
    <dbReference type="NCBI Taxonomy" id="447962"/>
    <lineage>
        <taxon>Eukaryota</taxon>
        <taxon>Fungi</taxon>
        <taxon>Fungi incertae sedis</taxon>
        <taxon>Chytridiomycota</taxon>
        <taxon>Chytridiomycota incertae sedis</taxon>
        <taxon>Chytridiomycetes</taxon>
        <taxon>Lobulomycetales</taxon>
        <taxon>Lobulomycetaceae</taxon>
        <taxon>Clydaea</taxon>
    </lineage>
</organism>
<dbReference type="EMBL" id="JADGJW010000525">
    <property type="protein sequence ID" value="KAJ3215716.1"/>
    <property type="molecule type" value="Genomic_DNA"/>
</dbReference>
<dbReference type="AlphaFoldDB" id="A0AAD5U2P9"/>
<gene>
    <name evidence="1" type="ORF">HK099_006234</name>
</gene>
<evidence type="ECO:0000313" key="2">
    <source>
        <dbReference type="Proteomes" id="UP001211065"/>
    </source>
</evidence>
<reference evidence="1" key="1">
    <citation type="submission" date="2020-05" db="EMBL/GenBank/DDBJ databases">
        <title>Phylogenomic resolution of chytrid fungi.</title>
        <authorList>
            <person name="Stajich J.E."/>
            <person name="Amses K."/>
            <person name="Simmons R."/>
            <person name="Seto K."/>
            <person name="Myers J."/>
            <person name="Bonds A."/>
            <person name="Quandt C.A."/>
            <person name="Barry K."/>
            <person name="Liu P."/>
            <person name="Grigoriev I."/>
            <person name="Longcore J.E."/>
            <person name="James T.Y."/>
        </authorList>
    </citation>
    <scope>NUCLEOTIDE SEQUENCE</scope>
    <source>
        <strain evidence="1">JEL0476</strain>
    </source>
</reference>
<protein>
    <submittedName>
        <fullName evidence="1">Uncharacterized protein</fullName>
    </submittedName>
</protein>